<accession>A0ABU5UCM4</accession>
<comment type="caution">
    <text evidence="1">The sequence shown here is derived from an EMBL/GenBank/DDBJ whole genome shotgun (WGS) entry which is preliminary data.</text>
</comment>
<keyword evidence="2" id="KW-1185">Reference proteome</keyword>
<organism evidence="1 2">
    <name type="scientific">Nodularia harveyana UHCC-0300</name>
    <dbReference type="NCBI Taxonomy" id="2974287"/>
    <lineage>
        <taxon>Bacteria</taxon>
        <taxon>Bacillati</taxon>
        <taxon>Cyanobacteriota</taxon>
        <taxon>Cyanophyceae</taxon>
        <taxon>Nostocales</taxon>
        <taxon>Nodulariaceae</taxon>
        <taxon>Nodularia</taxon>
    </lineage>
</organism>
<reference evidence="1 2" key="1">
    <citation type="submission" date="2023-12" db="EMBL/GenBank/DDBJ databases">
        <title>Baltic Sea Cyanobacteria.</title>
        <authorList>
            <person name="Delbaje E."/>
            <person name="Fewer D.P."/>
            <person name="Shishido T.K."/>
        </authorList>
    </citation>
    <scope>NUCLEOTIDE SEQUENCE [LARGE SCALE GENOMIC DNA]</scope>
    <source>
        <strain evidence="1 2">UHCC-0300</strain>
    </source>
</reference>
<gene>
    <name evidence="1" type="ORF">VB620_05170</name>
</gene>
<evidence type="ECO:0000313" key="2">
    <source>
        <dbReference type="Proteomes" id="UP001302120"/>
    </source>
</evidence>
<dbReference type="Proteomes" id="UP001302120">
    <property type="component" value="Unassembled WGS sequence"/>
</dbReference>
<sequence length="78" mass="8706">MKSIETIATVTKDGKITVQLPLDIPAGEHHVVIVIEEKSPIEKVESQEKKAPLKFSAYPVGLVSENLTFRREDLYAND</sequence>
<name>A0ABU5UCM4_9CYAN</name>
<dbReference type="EMBL" id="JAYGHG010000005">
    <property type="protein sequence ID" value="MEA5580731.1"/>
    <property type="molecule type" value="Genomic_DNA"/>
</dbReference>
<proteinExistence type="predicted"/>
<evidence type="ECO:0000313" key="1">
    <source>
        <dbReference type="EMBL" id="MEA5580731.1"/>
    </source>
</evidence>
<protein>
    <submittedName>
        <fullName evidence="1">Uncharacterized protein</fullName>
    </submittedName>
</protein>
<dbReference type="RefSeq" id="WP_323195076.1">
    <property type="nucleotide sequence ID" value="NZ_JAYGHG010000005.1"/>
</dbReference>